<dbReference type="EMBL" id="BKAJ01000072">
    <property type="protein sequence ID" value="GEP56886.1"/>
    <property type="molecule type" value="Genomic_DNA"/>
</dbReference>
<protein>
    <recommendedName>
        <fullName evidence="3">Urease accessory protein UreD</fullName>
    </recommendedName>
</protein>
<evidence type="ECO:0000256" key="1">
    <source>
        <dbReference type="ARBA" id="ARBA00007177"/>
    </source>
</evidence>
<keyword evidence="2 3" id="KW-0143">Chaperone</keyword>
<dbReference type="PANTHER" id="PTHR33643">
    <property type="entry name" value="UREASE ACCESSORY PROTEIN D"/>
    <property type="match status" value="1"/>
</dbReference>
<reference evidence="4 5" key="1">
    <citation type="submission" date="2019-07" db="EMBL/GenBank/DDBJ databases">
        <title>Whole genome shotgun sequence of Reyranella soli NBRC 108950.</title>
        <authorList>
            <person name="Hosoyama A."/>
            <person name="Uohara A."/>
            <person name="Ohji S."/>
            <person name="Ichikawa N."/>
        </authorList>
    </citation>
    <scope>NUCLEOTIDE SEQUENCE [LARGE SCALE GENOMIC DNA]</scope>
    <source>
        <strain evidence="4 5">NBRC 108950</strain>
    </source>
</reference>
<comment type="function">
    <text evidence="3">Required for maturation of urease via the functional incorporation of the urease nickel metallocenter.</text>
</comment>
<dbReference type="GO" id="GO:0016151">
    <property type="term" value="F:nickel cation binding"/>
    <property type="evidence" value="ECO:0007669"/>
    <property type="project" value="UniProtKB-UniRule"/>
</dbReference>
<dbReference type="AlphaFoldDB" id="A0A512ND66"/>
<keyword evidence="3" id="KW-0963">Cytoplasm</keyword>
<comment type="subunit">
    <text evidence="3">UreD, UreF and UreG form a complex that acts as a GTP-hydrolysis-dependent molecular chaperone, activating the urease apoprotein by helping to assemble the nickel containing metallocenter of UreC. The UreE protein probably delivers the nickel.</text>
</comment>
<evidence type="ECO:0000256" key="2">
    <source>
        <dbReference type="ARBA" id="ARBA00023186"/>
    </source>
</evidence>
<comment type="subcellular location">
    <subcellularLocation>
        <location evidence="3">Cytoplasm</location>
    </subcellularLocation>
</comment>
<accession>A0A512ND66</accession>
<gene>
    <name evidence="3 4" type="primary">ureD</name>
    <name evidence="4" type="ORF">RSO01_40520</name>
</gene>
<evidence type="ECO:0000256" key="3">
    <source>
        <dbReference type="HAMAP-Rule" id="MF_01384"/>
    </source>
</evidence>
<comment type="similarity">
    <text evidence="1 3">Belongs to the UreD family.</text>
</comment>
<dbReference type="RefSeq" id="WP_147151254.1">
    <property type="nucleotide sequence ID" value="NZ_BKAJ01000072.1"/>
</dbReference>
<dbReference type="InterPro" id="IPR002669">
    <property type="entry name" value="UreD"/>
</dbReference>
<evidence type="ECO:0000313" key="5">
    <source>
        <dbReference type="Proteomes" id="UP000321058"/>
    </source>
</evidence>
<dbReference type="Proteomes" id="UP000321058">
    <property type="component" value="Unassembled WGS sequence"/>
</dbReference>
<name>A0A512ND66_9HYPH</name>
<dbReference type="OrthoDB" id="9798842at2"/>
<keyword evidence="3" id="KW-0996">Nickel insertion</keyword>
<comment type="caution">
    <text evidence="4">The sequence shown here is derived from an EMBL/GenBank/DDBJ whole genome shotgun (WGS) entry which is preliminary data.</text>
</comment>
<dbReference type="HAMAP" id="MF_01384">
    <property type="entry name" value="UreD"/>
    <property type="match status" value="1"/>
</dbReference>
<dbReference type="Pfam" id="PF01774">
    <property type="entry name" value="UreD"/>
    <property type="match status" value="1"/>
</dbReference>
<dbReference type="GO" id="GO:0005737">
    <property type="term" value="C:cytoplasm"/>
    <property type="evidence" value="ECO:0007669"/>
    <property type="project" value="UniProtKB-SubCell"/>
</dbReference>
<proteinExistence type="inferred from homology"/>
<dbReference type="PANTHER" id="PTHR33643:SF1">
    <property type="entry name" value="UREASE ACCESSORY PROTEIN D"/>
    <property type="match status" value="1"/>
</dbReference>
<sequence length="276" mass="29616">MTTSSPRLQRASGESRVAFDLRDGRTRLADLYQRDPCRVLFPEPEPGEPPLAVMLTTSGGVTDGDSLKMAIEIGPGASAVATTQAAEKIYRAAKGGGHCAIDVAVRVSGDAVLDWLPQETIVFEGARLKRRTVAEVEPGGSLLACEMVVLGRAAAGERFTRGLLLDSWSVRRPGPRKSGRLVWTDTLRVEGETPTGAGFGTANALATVIGVWDEPQPRFEKARALLETAAEVRAGVTLVNGVMVARILGEATMVRAAVIRFLTDFRGCRLPRVWHV</sequence>
<evidence type="ECO:0000313" key="4">
    <source>
        <dbReference type="EMBL" id="GEP56886.1"/>
    </source>
</evidence>
<organism evidence="4 5">
    <name type="scientific">Reyranella soli</name>
    <dbReference type="NCBI Taxonomy" id="1230389"/>
    <lineage>
        <taxon>Bacteria</taxon>
        <taxon>Pseudomonadati</taxon>
        <taxon>Pseudomonadota</taxon>
        <taxon>Alphaproteobacteria</taxon>
        <taxon>Hyphomicrobiales</taxon>
        <taxon>Reyranellaceae</taxon>
        <taxon>Reyranella</taxon>
    </lineage>
</organism>
<keyword evidence="5" id="KW-1185">Reference proteome</keyword>